<feature type="compositionally biased region" description="Basic and acidic residues" evidence="2">
    <location>
        <begin position="407"/>
        <end position="416"/>
    </location>
</feature>
<feature type="non-terminal residue" evidence="3">
    <location>
        <position position="1245"/>
    </location>
</feature>
<comment type="caution">
    <text evidence="3">The sequence shown here is derived from an EMBL/GenBank/DDBJ whole genome shotgun (WGS) entry which is preliminary data.</text>
</comment>
<dbReference type="EMBL" id="VCGU01000459">
    <property type="protein sequence ID" value="TRY61110.1"/>
    <property type="molecule type" value="Genomic_DNA"/>
</dbReference>
<feature type="compositionally biased region" description="Basic and acidic residues" evidence="2">
    <location>
        <begin position="351"/>
        <end position="376"/>
    </location>
</feature>
<reference evidence="3 4" key="1">
    <citation type="journal article" date="2018" name="Nat. Ecol. Evol.">
        <title>Genomic signatures of mitonuclear coevolution across populations of Tigriopus californicus.</title>
        <authorList>
            <person name="Barreto F.S."/>
            <person name="Watson E.T."/>
            <person name="Lima T.G."/>
            <person name="Willett C.S."/>
            <person name="Edmands S."/>
            <person name="Li W."/>
            <person name="Burton R.S."/>
        </authorList>
    </citation>
    <scope>NUCLEOTIDE SEQUENCE [LARGE SCALE GENOMIC DNA]</scope>
    <source>
        <strain evidence="3 4">San Diego</strain>
    </source>
</reference>
<proteinExistence type="predicted"/>
<evidence type="ECO:0000256" key="1">
    <source>
        <dbReference type="SAM" id="Coils"/>
    </source>
</evidence>
<feature type="region of interest" description="Disordered" evidence="2">
    <location>
        <begin position="581"/>
        <end position="735"/>
    </location>
</feature>
<feature type="compositionally biased region" description="Basic and acidic residues" evidence="2">
    <location>
        <begin position="599"/>
        <end position="608"/>
    </location>
</feature>
<evidence type="ECO:0000313" key="4">
    <source>
        <dbReference type="Proteomes" id="UP000318571"/>
    </source>
</evidence>
<accession>A0A553N6T1</accession>
<feature type="compositionally biased region" description="Polar residues" evidence="2">
    <location>
        <begin position="459"/>
        <end position="470"/>
    </location>
</feature>
<feature type="region of interest" description="Disordered" evidence="2">
    <location>
        <begin position="932"/>
        <end position="1098"/>
    </location>
</feature>
<feature type="region of interest" description="Disordered" evidence="2">
    <location>
        <begin position="404"/>
        <end position="550"/>
    </location>
</feature>
<feature type="compositionally biased region" description="Low complexity" evidence="2">
    <location>
        <begin position="630"/>
        <end position="672"/>
    </location>
</feature>
<feature type="compositionally biased region" description="Low complexity" evidence="2">
    <location>
        <begin position="471"/>
        <end position="487"/>
    </location>
</feature>
<gene>
    <name evidence="3" type="ORF">TCAL_16323</name>
</gene>
<dbReference type="Proteomes" id="UP000318571">
    <property type="component" value="Chromosome 8"/>
</dbReference>
<feature type="region of interest" description="Disordered" evidence="2">
    <location>
        <begin position="845"/>
        <end position="900"/>
    </location>
</feature>
<keyword evidence="1" id="KW-0175">Coiled coil</keyword>
<feature type="compositionally biased region" description="Basic and acidic residues" evidence="2">
    <location>
        <begin position="1012"/>
        <end position="1031"/>
    </location>
</feature>
<feature type="compositionally biased region" description="Basic and acidic residues" evidence="2">
    <location>
        <begin position="325"/>
        <end position="336"/>
    </location>
</feature>
<name>A0A553N6T1_TIGCA</name>
<feature type="compositionally biased region" description="Basic and acidic residues" evidence="2">
    <location>
        <begin position="424"/>
        <end position="437"/>
    </location>
</feature>
<feature type="compositionally biased region" description="Basic and acidic residues" evidence="2">
    <location>
        <begin position="887"/>
        <end position="899"/>
    </location>
</feature>
<sequence>MMPPPGWQDEPHHGKAKPVPLQPPKGSYPASTLRRKSRTSGLPSAESDTYPPPPRRELAHRRRSKSASSSERRNRPSSPDVPVARKSATLRHLSRHVSPPPPPYHPLPPSHTSRTLPLSPPGRPQVHIPSTTDWLRAFQKQQIKSFDQLNRRPEVAPQLLPAKARAKDFIPPNVLLSAAYGDFRHPTRSKEPPQDPRNLTEKHHHSAVGSSPSEGLSEALKSNEKPPKVSVRAKHHPGRANPNVDPSLPTPPQQHKKRHSIKTHDTQPIEASHGDAFDSDKFYAKQRQLEQDRLDILERLGLKEDDVADHGASPRKSITHRERKSRRDTAVSDKLKKQLVGGPGPPSTFSTEKRDLPILGGHHDSKHSTRNDRFHPMDELRRTDFLPESATAVTMLDEMIGHHLNHREKSQSDRQMTRRPKTSASDKIEQHSRAKSKEKLHKRERRRSEREVSAETINLGANTMAGSTTTGGPASSAPLAGAISASATTLEPRSDRNRQQPVSSEGARRKSRGPSETCPSQSNEIVSSLVTSGPASGTPPHGGTFIEGGAGHYVKLEHDKKPRDHYGHPSWFTEEIRREEERVKSGMDGTGPIGSGLEMDVKKKERELRKRHLSEKKERLLEPTPPPLSVVPAVSSVPLSTTSYVSGPSLSASHSHHQNQQQQQQKQLQLQHYRNMEERRDGKTGKEQIHVDEKQRRGEKSRAQDSHRTQDHHREAREKRDKPLRAPDNKDRDQIALEMAQKDRLEQDFAQKERLARELTAKDKEARDLLERERNAREIAEKEKFAREMAEKERKAMEMIEKEQRARVMADKERERRAFAEDERREKLQLRLEKRLEEEILALQKQKKQLEREERHEREKRRRESCSGDRMRDNRRQSRDPSLARSEVVRRSSSKRDSSSDIVDAVEKILMWSTAETARKQHLEDASLVRDFPDGTVHSTSHSSTKRKSSCGPLPSPPCTCHSPSPTDSGNQETVLEVPVAAPSSHTWDHRSTKSSTRASHNLAGYASLPSSERRRRDSSYHVEAEIERHPLPHHPLLAGYPPRSKGSRAVSPSWDSRSRSHSHHTTLMRDLGGLPASSDISSSTRRHRSRRYSSKSYSYESDLDYERHLPSHGSRSCRCSIEHLDVEDEYSIYKPVFSDKSLRQEFGASGCVGLNGSSKSLTSTHPMLKESHPGSQAHHVNGFHNGLGGTSATTNVLSAILPTLDRAKANVINTLRVVPQEEEGKVCETSSVTEFHALQTEFRK</sequence>
<keyword evidence="4" id="KW-1185">Reference proteome</keyword>
<protein>
    <submittedName>
        <fullName evidence="3">Uncharacterized protein</fullName>
    </submittedName>
</protein>
<dbReference type="AlphaFoldDB" id="A0A553N6T1"/>
<evidence type="ECO:0000256" key="2">
    <source>
        <dbReference type="SAM" id="MobiDB-lite"/>
    </source>
</evidence>
<feature type="compositionally biased region" description="Basic and acidic residues" evidence="2">
    <location>
        <begin position="674"/>
        <end position="735"/>
    </location>
</feature>
<feature type="compositionally biased region" description="Basic and acidic residues" evidence="2">
    <location>
        <begin position="182"/>
        <end position="201"/>
    </location>
</feature>
<feature type="compositionally biased region" description="Basic residues" evidence="2">
    <location>
        <begin position="1085"/>
        <end position="1094"/>
    </location>
</feature>
<feature type="compositionally biased region" description="Basic and acidic residues" evidence="2">
    <location>
        <begin position="848"/>
        <end position="879"/>
    </location>
</feature>
<feature type="compositionally biased region" description="Low complexity" evidence="2">
    <location>
        <begin position="959"/>
        <end position="969"/>
    </location>
</feature>
<feature type="region of interest" description="Disordered" evidence="2">
    <location>
        <begin position="1"/>
        <end position="131"/>
    </location>
</feature>
<feature type="compositionally biased region" description="Basic and acidic residues" evidence="2">
    <location>
        <begin position="262"/>
        <end position="283"/>
    </location>
</feature>
<feature type="region of interest" description="Disordered" evidence="2">
    <location>
        <begin position="307"/>
        <end position="376"/>
    </location>
</feature>
<feature type="compositionally biased region" description="Pro residues" evidence="2">
    <location>
        <begin position="98"/>
        <end position="109"/>
    </location>
</feature>
<evidence type="ECO:0000313" key="3">
    <source>
        <dbReference type="EMBL" id="TRY61110.1"/>
    </source>
</evidence>
<organism evidence="3 4">
    <name type="scientific">Tigriopus californicus</name>
    <name type="common">Marine copepod</name>
    <dbReference type="NCBI Taxonomy" id="6832"/>
    <lineage>
        <taxon>Eukaryota</taxon>
        <taxon>Metazoa</taxon>
        <taxon>Ecdysozoa</taxon>
        <taxon>Arthropoda</taxon>
        <taxon>Crustacea</taxon>
        <taxon>Multicrustacea</taxon>
        <taxon>Hexanauplia</taxon>
        <taxon>Copepoda</taxon>
        <taxon>Harpacticoida</taxon>
        <taxon>Harpacticidae</taxon>
        <taxon>Tigriopus</taxon>
    </lineage>
</organism>
<feature type="compositionally biased region" description="Polar residues" evidence="2">
    <location>
        <begin position="517"/>
        <end position="535"/>
    </location>
</feature>
<dbReference type="OMA" id="WFTEEIR"/>
<feature type="coiled-coil region" evidence="1">
    <location>
        <begin position="742"/>
        <end position="802"/>
    </location>
</feature>
<feature type="region of interest" description="Disordered" evidence="2">
    <location>
        <begin position="181"/>
        <end position="283"/>
    </location>
</feature>